<gene>
    <name evidence="2" type="ORF">KC19_6G191600</name>
</gene>
<dbReference type="OrthoDB" id="275457at2759"/>
<comment type="caution">
    <text evidence="2">The sequence shown here is derived from an EMBL/GenBank/DDBJ whole genome shotgun (WGS) entry which is preliminary data.</text>
</comment>
<dbReference type="AlphaFoldDB" id="A0A8T0HJ75"/>
<feature type="domain" description="NAD-dependent epimerase/dehydratase" evidence="1">
    <location>
        <begin position="78"/>
        <end position="286"/>
    </location>
</feature>
<evidence type="ECO:0000313" key="3">
    <source>
        <dbReference type="Proteomes" id="UP000822688"/>
    </source>
</evidence>
<accession>A0A8T0HJ75</accession>
<dbReference type="GO" id="GO:0005739">
    <property type="term" value="C:mitochondrion"/>
    <property type="evidence" value="ECO:0007669"/>
    <property type="project" value="TreeGrafter"/>
</dbReference>
<dbReference type="Gene3D" id="3.40.50.720">
    <property type="entry name" value="NAD(P)-binding Rossmann-like Domain"/>
    <property type="match status" value="1"/>
</dbReference>
<sequence>MAGALVRKAGSQSASGGARAWAAAFQQQESLLLGDHGDLGFEKSGGVRYSSSLAVSGSHRPVKRGTGGRSSVSGVVATVFGATGFLGRYVVQQLARMGSQVMVPYRGVDEEWRHLKLMGDLGQIVPMKYDAKDEDSIKAVIANSNVIVNCIGREYETRNFSFEDVNYGISNRISKLAKEHGGILKYVQMSCLAAAPHSSSRLLRSKHAAEEAVLQNFPEATILRTAPMVGVEDRLLNRWAIQAKKLPVVPIPGDGLSKLQPVLVIDVAAAVIAAIRDEGFSMGKTFELGGPDVFTVNELIALMFEAIREYPRMVHLPMALCQLLAMPREMAMKRGIPIPFSPTFSKDYLDQLACDLIVSPDAMGLADLGVTSHKIGGLTIEHLNAYRTGGPSVGTTVGESIHGAGF</sequence>
<dbReference type="FunFam" id="3.40.50.720:FF:000326">
    <property type="entry name" value="NADH-ubiquinone oxidoreductase 39 kD subunit, putative"/>
    <property type="match status" value="1"/>
</dbReference>
<dbReference type="EMBL" id="CM026427">
    <property type="protein sequence ID" value="KAG0570843.1"/>
    <property type="molecule type" value="Genomic_DNA"/>
</dbReference>
<dbReference type="Pfam" id="PF01370">
    <property type="entry name" value="Epimerase"/>
    <property type="match status" value="1"/>
</dbReference>
<protein>
    <recommendedName>
        <fullName evidence="1">NAD-dependent epimerase/dehydratase domain-containing protein</fullName>
    </recommendedName>
</protein>
<dbReference type="InterPro" id="IPR001509">
    <property type="entry name" value="Epimerase_deHydtase"/>
</dbReference>
<dbReference type="Proteomes" id="UP000822688">
    <property type="component" value="Chromosome 6"/>
</dbReference>
<evidence type="ECO:0000259" key="1">
    <source>
        <dbReference type="Pfam" id="PF01370"/>
    </source>
</evidence>
<keyword evidence="3" id="KW-1185">Reference proteome</keyword>
<dbReference type="EMBL" id="CM026427">
    <property type="protein sequence ID" value="KAG0570845.1"/>
    <property type="molecule type" value="Genomic_DNA"/>
</dbReference>
<name>A0A8T0HJ75_CERPU</name>
<dbReference type="SUPFAM" id="SSF51735">
    <property type="entry name" value="NAD(P)-binding Rossmann-fold domains"/>
    <property type="match status" value="1"/>
</dbReference>
<dbReference type="PANTHER" id="PTHR12126">
    <property type="entry name" value="NADH-UBIQUINONE OXIDOREDUCTASE 39 KDA SUBUNIT-RELATED"/>
    <property type="match status" value="1"/>
</dbReference>
<dbReference type="InterPro" id="IPR051207">
    <property type="entry name" value="ComplexI_NDUFA9_subunit"/>
</dbReference>
<dbReference type="PANTHER" id="PTHR12126:SF11">
    <property type="entry name" value="NADH DEHYDROGENASE [UBIQUINONE] 1 ALPHA SUBCOMPLEX SUBUNIT 9, MITOCHONDRIAL"/>
    <property type="match status" value="1"/>
</dbReference>
<dbReference type="GO" id="GO:0044877">
    <property type="term" value="F:protein-containing complex binding"/>
    <property type="evidence" value="ECO:0007669"/>
    <property type="project" value="TreeGrafter"/>
</dbReference>
<organism evidence="2 3">
    <name type="scientific">Ceratodon purpureus</name>
    <name type="common">Fire moss</name>
    <name type="synonym">Dicranum purpureum</name>
    <dbReference type="NCBI Taxonomy" id="3225"/>
    <lineage>
        <taxon>Eukaryota</taxon>
        <taxon>Viridiplantae</taxon>
        <taxon>Streptophyta</taxon>
        <taxon>Embryophyta</taxon>
        <taxon>Bryophyta</taxon>
        <taxon>Bryophytina</taxon>
        <taxon>Bryopsida</taxon>
        <taxon>Dicranidae</taxon>
        <taxon>Pseudoditrichales</taxon>
        <taxon>Ditrichaceae</taxon>
        <taxon>Ceratodon</taxon>
    </lineage>
</organism>
<dbReference type="InterPro" id="IPR036291">
    <property type="entry name" value="NAD(P)-bd_dom_sf"/>
</dbReference>
<evidence type="ECO:0000313" key="2">
    <source>
        <dbReference type="EMBL" id="KAG0570843.1"/>
    </source>
</evidence>
<reference evidence="2 3" key="1">
    <citation type="submission" date="2020-06" db="EMBL/GenBank/DDBJ databases">
        <title>WGS assembly of Ceratodon purpureus strain R40.</title>
        <authorList>
            <person name="Carey S.B."/>
            <person name="Jenkins J."/>
            <person name="Shu S."/>
            <person name="Lovell J.T."/>
            <person name="Sreedasyam A."/>
            <person name="Maumus F."/>
            <person name="Tiley G.P."/>
            <person name="Fernandez-Pozo N."/>
            <person name="Barry K."/>
            <person name="Chen C."/>
            <person name="Wang M."/>
            <person name="Lipzen A."/>
            <person name="Daum C."/>
            <person name="Saski C.A."/>
            <person name="Payton A.C."/>
            <person name="Mcbreen J.C."/>
            <person name="Conrad R.E."/>
            <person name="Kollar L.M."/>
            <person name="Olsson S."/>
            <person name="Huttunen S."/>
            <person name="Landis J.B."/>
            <person name="Wickett N.J."/>
            <person name="Johnson M.G."/>
            <person name="Rensing S.A."/>
            <person name="Grimwood J."/>
            <person name="Schmutz J."/>
            <person name="Mcdaniel S.F."/>
        </authorList>
    </citation>
    <scope>NUCLEOTIDE SEQUENCE [LARGE SCALE GENOMIC DNA]</scope>
    <source>
        <strain evidence="2 3">R40</strain>
    </source>
</reference>
<proteinExistence type="predicted"/>
<dbReference type="CDD" id="cd05271">
    <property type="entry name" value="NDUFA9_like_SDR_a"/>
    <property type="match status" value="1"/>
</dbReference>